<evidence type="ECO:0000259" key="7">
    <source>
        <dbReference type="Pfam" id="PF01619"/>
    </source>
</evidence>
<proteinExistence type="inferred from homology"/>
<dbReference type="Pfam" id="PF01619">
    <property type="entry name" value="Pro_dh"/>
    <property type="match status" value="1"/>
</dbReference>
<keyword evidence="5" id="KW-0285">Flavoprotein</keyword>
<dbReference type="EC" id="1.5.5.2" evidence="2 5"/>
<keyword evidence="3 5" id="KW-0560">Oxidoreductase</keyword>
<dbReference type="PANTHER" id="PTHR13914:SF0">
    <property type="entry name" value="PROLINE DEHYDROGENASE 1, MITOCHONDRIAL"/>
    <property type="match status" value="1"/>
</dbReference>
<dbReference type="GO" id="GO:0071949">
    <property type="term" value="F:FAD binding"/>
    <property type="evidence" value="ECO:0007669"/>
    <property type="project" value="TreeGrafter"/>
</dbReference>
<dbReference type="AlphaFoldDB" id="A0A1Y2EHF8"/>
<dbReference type="PANTHER" id="PTHR13914">
    <property type="entry name" value="PROLINE OXIDASE"/>
    <property type="match status" value="1"/>
</dbReference>
<keyword evidence="4 5" id="KW-0642">Proline metabolism</keyword>
<dbReference type="GO" id="GO:0004657">
    <property type="term" value="F:proline dehydrogenase activity"/>
    <property type="evidence" value="ECO:0007669"/>
    <property type="project" value="UniProtKB-EC"/>
</dbReference>
<comment type="caution">
    <text evidence="8">The sequence shown here is derived from an EMBL/GenBank/DDBJ whole genome shotgun (WGS) entry which is preliminary data.</text>
</comment>
<feature type="domain" description="Proline dehydrogenase" evidence="7">
    <location>
        <begin position="181"/>
        <end position="555"/>
    </location>
</feature>
<dbReference type="GO" id="GO:0010133">
    <property type="term" value="P:L-proline catabolic process to L-glutamate"/>
    <property type="evidence" value="ECO:0007669"/>
    <property type="project" value="TreeGrafter"/>
</dbReference>
<dbReference type="InterPro" id="IPR029041">
    <property type="entry name" value="FAD-linked_oxidoreductase-like"/>
</dbReference>
<evidence type="ECO:0000313" key="8">
    <source>
        <dbReference type="EMBL" id="ORY70764.1"/>
    </source>
</evidence>
<dbReference type="InParanoid" id="A0A1Y2EHF8"/>
<reference evidence="8 9" key="1">
    <citation type="submission" date="2016-07" db="EMBL/GenBank/DDBJ databases">
        <title>Pervasive Adenine N6-methylation of Active Genes in Fungi.</title>
        <authorList>
            <consortium name="DOE Joint Genome Institute"/>
            <person name="Mondo S.J."/>
            <person name="Dannebaum R.O."/>
            <person name="Kuo R.C."/>
            <person name="Labutti K."/>
            <person name="Haridas S."/>
            <person name="Kuo A."/>
            <person name="Salamov A."/>
            <person name="Ahrendt S.R."/>
            <person name="Lipzen A."/>
            <person name="Sullivan W."/>
            <person name="Andreopoulos W.B."/>
            <person name="Clum A."/>
            <person name="Lindquist E."/>
            <person name="Daum C."/>
            <person name="Ramamoorthy G.K."/>
            <person name="Gryganskyi A."/>
            <person name="Culley D."/>
            <person name="Magnuson J.K."/>
            <person name="James T.Y."/>
            <person name="O'Malley M.A."/>
            <person name="Stajich J.E."/>
            <person name="Spatafora J.W."/>
            <person name="Visel A."/>
            <person name="Grigoriev I.V."/>
        </authorList>
    </citation>
    <scope>NUCLEOTIDE SEQUENCE [LARGE SCALE GENOMIC DNA]</scope>
    <source>
        <strain evidence="8 9">62-1032</strain>
    </source>
</reference>
<dbReference type="OrthoDB" id="5464at2759"/>
<dbReference type="FunCoup" id="A0A1Y2EHF8">
    <property type="interactions" value="266"/>
</dbReference>
<evidence type="ECO:0000256" key="3">
    <source>
        <dbReference type="ARBA" id="ARBA00023002"/>
    </source>
</evidence>
<evidence type="ECO:0000256" key="4">
    <source>
        <dbReference type="ARBA" id="ARBA00023062"/>
    </source>
</evidence>
<evidence type="ECO:0000313" key="9">
    <source>
        <dbReference type="Proteomes" id="UP000193467"/>
    </source>
</evidence>
<evidence type="ECO:0000256" key="1">
    <source>
        <dbReference type="ARBA" id="ARBA00005869"/>
    </source>
</evidence>
<keyword evidence="5" id="KW-0274">FAD</keyword>
<evidence type="ECO:0000256" key="6">
    <source>
        <dbReference type="SAM" id="MobiDB-lite"/>
    </source>
</evidence>
<dbReference type="InterPro" id="IPR002872">
    <property type="entry name" value="Proline_DH_dom"/>
</dbReference>
<feature type="region of interest" description="Disordered" evidence="6">
    <location>
        <begin position="553"/>
        <end position="574"/>
    </location>
</feature>
<dbReference type="SUPFAM" id="SSF51730">
    <property type="entry name" value="FAD-linked oxidoreductase"/>
    <property type="match status" value="1"/>
</dbReference>
<keyword evidence="9" id="KW-1185">Reference proteome</keyword>
<evidence type="ECO:0000256" key="5">
    <source>
        <dbReference type="RuleBase" id="RU364054"/>
    </source>
</evidence>
<accession>A0A1Y2EHF8</accession>
<dbReference type="InterPro" id="IPR015659">
    <property type="entry name" value="Proline_oxidase"/>
</dbReference>
<name>A0A1Y2EHF8_9BASI</name>
<comment type="function">
    <text evidence="5">Converts proline to delta-1-pyrroline-5-carboxylate.</text>
</comment>
<organism evidence="8 9">
    <name type="scientific">Leucosporidium creatinivorum</name>
    <dbReference type="NCBI Taxonomy" id="106004"/>
    <lineage>
        <taxon>Eukaryota</taxon>
        <taxon>Fungi</taxon>
        <taxon>Dikarya</taxon>
        <taxon>Basidiomycota</taxon>
        <taxon>Pucciniomycotina</taxon>
        <taxon>Microbotryomycetes</taxon>
        <taxon>Leucosporidiales</taxon>
        <taxon>Leucosporidium</taxon>
    </lineage>
</organism>
<dbReference type="STRING" id="106004.A0A1Y2EHF8"/>
<protein>
    <recommendedName>
        <fullName evidence="2 5">Proline dehydrogenase</fullName>
        <ecNumber evidence="2 5">1.5.5.2</ecNumber>
    </recommendedName>
</protein>
<comment type="similarity">
    <text evidence="1 5">Belongs to the proline oxidase family.</text>
</comment>
<dbReference type="Proteomes" id="UP000193467">
    <property type="component" value="Unassembled WGS sequence"/>
</dbReference>
<comment type="catalytic activity">
    <reaction evidence="5">
        <text>L-proline + a quinone = (S)-1-pyrroline-5-carboxylate + a quinol + H(+)</text>
        <dbReference type="Rhea" id="RHEA:23784"/>
        <dbReference type="ChEBI" id="CHEBI:15378"/>
        <dbReference type="ChEBI" id="CHEBI:17388"/>
        <dbReference type="ChEBI" id="CHEBI:24646"/>
        <dbReference type="ChEBI" id="CHEBI:60039"/>
        <dbReference type="ChEBI" id="CHEBI:132124"/>
        <dbReference type="EC" id="1.5.5.2"/>
    </reaction>
</comment>
<evidence type="ECO:0000256" key="2">
    <source>
        <dbReference type="ARBA" id="ARBA00012695"/>
    </source>
</evidence>
<gene>
    <name evidence="8" type="ORF">BCR35DRAFT_294372</name>
</gene>
<dbReference type="GO" id="GO:0005739">
    <property type="term" value="C:mitochondrion"/>
    <property type="evidence" value="ECO:0007669"/>
    <property type="project" value="TreeGrafter"/>
</dbReference>
<sequence>MLALRSSPIASTSRVLLRSTAPRQAVRFNSTASSSGSSSGSAFQRSPRLTAAAVALLGTSAYIATRPSAEPVEASTAALLDPNDPLSALSPQALHQATAHLQLVGLADLLRQYVVYLGSSQAALVESGPWMLKKLEWARDNVPVLGSAVWGFFSVTMKSTFYSVFVGGSTVPDCAPLVNSYSANGVGCLLNYSAEASVDGSAKLIGVNDAHVNEAVNALKAAAEFEAPGKATTSTAYSIKPTLLAIKLTGLIFEPQLLARATRALVNSSEYARGSLSSSTLFPESPELSAEDKENLQKLHAGLRQIAAEAKKGGVRLLVDAEQTWFGSPRVIDRYVDLLSEEFNKVTPENSVNGPAIPIVHNTYQAYLRSAPHRMAAAIAHADANNYSFGAKLVRGAYVEAERKRWEINGSVGDVPVWSNKQETDDCYDSCALMLEKRIAEEVIEAKKGKAGTGAFYASHNGTSVRKVLTALKDAGLVTVTDKGLEIDARIRGRVSFAQLLGMSDNLTNALVSMTLPPAENAVSTVPIVIKSVPYASVDQALPYLIRRANENQSILQSDPTSGRGGAKGERKAVGREIRRRLGIPF</sequence>
<dbReference type="Gene3D" id="3.20.20.220">
    <property type="match status" value="1"/>
</dbReference>
<dbReference type="EMBL" id="MCGR01000054">
    <property type="protein sequence ID" value="ORY70764.1"/>
    <property type="molecule type" value="Genomic_DNA"/>
</dbReference>
<comment type="cofactor">
    <cofactor evidence="5">
        <name>FAD</name>
        <dbReference type="ChEBI" id="CHEBI:57692"/>
    </cofactor>
</comment>